<feature type="domain" description="DUF4064" evidence="2">
    <location>
        <begin position="2"/>
        <end position="104"/>
    </location>
</feature>
<dbReference type="InterPro" id="IPR025273">
    <property type="entry name" value="DUF4064"/>
</dbReference>
<evidence type="ECO:0000256" key="1">
    <source>
        <dbReference type="SAM" id="Phobius"/>
    </source>
</evidence>
<feature type="transmembrane region" description="Helical" evidence="1">
    <location>
        <begin position="7"/>
        <end position="30"/>
    </location>
</feature>
<dbReference type="Proteomes" id="UP001596147">
    <property type="component" value="Unassembled WGS sequence"/>
</dbReference>
<evidence type="ECO:0000259" key="2">
    <source>
        <dbReference type="Pfam" id="PF13273"/>
    </source>
</evidence>
<dbReference type="EMBL" id="JBHSMC010000021">
    <property type="protein sequence ID" value="MFC5466163.1"/>
    <property type="molecule type" value="Genomic_DNA"/>
</dbReference>
<organism evidence="3 4">
    <name type="scientific">Lederbergia graminis</name>
    <dbReference type="NCBI Taxonomy" id="735518"/>
    <lineage>
        <taxon>Bacteria</taxon>
        <taxon>Bacillati</taxon>
        <taxon>Bacillota</taxon>
        <taxon>Bacilli</taxon>
        <taxon>Bacillales</taxon>
        <taxon>Bacillaceae</taxon>
        <taxon>Lederbergia</taxon>
    </lineage>
</organism>
<keyword evidence="4" id="KW-1185">Reference proteome</keyword>
<feature type="transmembrane region" description="Helical" evidence="1">
    <location>
        <begin position="93"/>
        <end position="124"/>
    </location>
</feature>
<proteinExistence type="predicted"/>
<reference evidence="4" key="1">
    <citation type="journal article" date="2019" name="Int. J. Syst. Evol. Microbiol.">
        <title>The Global Catalogue of Microorganisms (GCM) 10K type strain sequencing project: providing services to taxonomists for standard genome sequencing and annotation.</title>
        <authorList>
            <consortium name="The Broad Institute Genomics Platform"/>
            <consortium name="The Broad Institute Genome Sequencing Center for Infectious Disease"/>
            <person name="Wu L."/>
            <person name="Ma J."/>
        </authorList>
    </citation>
    <scope>NUCLEOTIDE SEQUENCE [LARGE SCALE GENOMIC DNA]</scope>
    <source>
        <strain evidence="4">CGMCC 1.12237</strain>
    </source>
</reference>
<evidence type="ECO:0000313" key="3">
    <source>
        <dbReference type="EMBL" id="MFC5466163.1"/>
    </source>
</evidence>
<sequence>MKRTVEIALSVLGIITSFVMVATGVVFLYLTKSDKFMQYLEEGWSESENAYTLEQLGQAGTMFIIPGLIGIALGVWAAWLLRGNRNSFIAGWGLIIVSVVTCFLSLFAGIPGLFYIAAGIIALVRKPQHKTLR</sequence>
<evidence type="ECO:0000313" key="4">
    <source>
        <dbReference type="Proteomes" id="UP001596147"/>
    </source>
</evidence>
<keyword evidence="1" id="KW-1133">Transmembrane helix</keyword>
<accession>A0ABW0LNI3</accession>
<name>A0ABW0LNI3_9BACI</name>
<comment type="caution">
    <text evidence="3">The sequence shown here is derived from an EMBL/GenBank/DDBJ whole genome shotgun (WGS) entry which is preliminary data.</text>
</comment>
<keyword evidence="1" id="KW-0472">Membrane</keyword>
<protein>
    <submittedName>
        <fullName evidence="3">DUF4064 domain-containing protein</fullName>
    </submittedName>
</protein>
<feature type="transmembrane region" description="Helical" evidence="1">
    <location>
        <begin position="63"/>
        <end position="81"/>
    </location>
</feature>
<keyword evidence="1" id="KW-0812">Transmembrane</keyword>
<dbReference type="RefSeq" id="WP_382353753.1">
    <property type="nucleotide sequence ID" value="NZ_JBHSMC010000021.1"/>
</dbReference>
<gene>
    <name evidence="3" type="ORF">ACFPM4_15635</name>
</gene>
<dbReference type="Pfam" id="PF13273">
    <property type="entry name" value="DUF4064"/>
    <property type="match status" value="1"/>
</dbReference>